<dbReference type="STRING" id="930152.SAMN05216565_10473"/>
<keyword evidence="3" id="KW-1185">Reference proteome</keyword>
<keyword evidence="1" id="KW-1133">Transmembrane helix</keyword>
<organism evidence="2 3">
    <name type="scientific">Litchfieldia salsa</name>
    <dbReference type="NCBI Taxonomy" id="930152"/>
    <lineage>
        <taxon>Bacteria</taxon>
        <taxon>Bacillati</taxon>
        <taxon>Bacillota</taxon>
        <taxon>Bacilli</taxon>
        <taxon>Bacillales</taxon>
        <taxon>Bacillaceae</taxon>
        <taxon>Litchfieldia</taxon>
    </lineage>
</organism>
<accession>A0A1H0U118</accession>
<reference evidence="3" key="1">
    <citation type="submission" date="2016-10" db="EMBL/GenBank/DDBJ databases">
        <authorList>
            <person name="Varghese N."/>
            <person name="Submissions S."/>
        </authorList>
    </citation>
    <scope>NUCLEOTIDE SEQUENCE [LARGE SCALE GENOMIC DNA]</scope>
    <source>
        <strain evidence="3">IBRC-M10078</strain>
    </source>
</reference>
<keyword evidence="1" id="KW-0472">Membrane</keyword>
<sequence>MKQSYNELHLDKELKSMTTKLNLTTTENKEILKQLNLKLDEQQKRVKKRFNPYYLSVAVMAAILLIFLAPVLLQQDSQQSEAPVVTEAGIEQIISETPVNTITYRFEEYEQELTIMKNALIAKEELEGKPDLEEVFPKTITIEYKGGLKEVYRVWITSEPSGEDYTYRGYFLKENGHTFYKLDVEAAELMFGMFAN</sequence>
<evidence type="ECO:0000313" key="2">
    <source>
        <dbReference type="EMBL" id="SDP59831.1"/>
    </source>
</evidence>
<dbReference type="Proteomes" id="UP000199159">
    <property type="component" value="Unassembled WGS sequence"/>
</dbReference>
<keyword evidence="1" id="KW-0812">Transmembrane</keyword>
<dbReference type="AlphaFoldDB" id="A0A1H0U118"/>
<dbReference type="RefSeq" id="WP_090853183.1">
    <property type="nucleotide sequence ID" value="NZ_FNJU01000004.1"/>
</dbReference>
<dbReference type="EMBL" id="FNJU01000004">
    <property type="protein sequence ID" value="SDP59831.1"/>
    <property type="molecule type" value="Genomic_DNA"/>
</dbReference>
<name>A0A1H0U118_9BACI</name>
<dbReference type="OrthoDB" id="9857117at2"/>
<gene>
    <name evidence="2" type="ORF">SAMN05216565_10473</name>
</gene>
<feature type="transmembrane region" description="Helical" evidence="1">
    <location>
        <begin position="53"/>
        <end position="73"/>
    </location>
</feature>
<protein>
    <submittedName>
        <fullName evidence="2">Uncharacterized protein</fullName>
    </submittedName>
</protein>
<evidence type="ECO:0000313" key="3">
    <source>
        <dbReference type="Proteomes" id="UP000199159"/>
    </source>
</evidence>
<proteinExistence type="predicted"/>
<evidence type="ECO:0000256" key="1">
    <source>
        <dbReference type="SAM" id="Phobius"/>
    </source>
</evidence>